<sequence length="397" mass="46361">MSQQIIMEDVERDALFDQATRVPIPVINSICDSVVTAPYHFLLFQRLYESASAALKQNLPALPSQDFARQSCSLLEAMCHTSGHAREIRHVSSQSYVQLAMASDRPIHRGVRISDPVQIFRDLCRAFFQKKKIFVRYAESASFVQIQQVLKVHNIKLSQTQLQKIQQSTCKMNIKELENVISLQQYKAIKKEKKLTLKLSEVTAKLATLKLEMRKLRHSTDFYQKLQYKRHQHEQYHLQALKVAHKRLLRSKKENANALIANSKEMALISHRFDELIHQLQNEQMEPELTFLIQTGNIQQIIKFLFQSETNWMNILHSQKEIPEIVETFFRQRIEVEFNYQLKEIMIATVLRALLNKKQEIKGILNKAKEMLENGSVSEELVEILTKIDKKKFKFAK</sequence>
<comment type="caution">
    <text evidence="1">The sequence shown here is derived from an EMBL/GenBank/DDBJ whole genome shotgun (WGS) entry which is preliminary data.</text>
</comment>
<evidence type="ECO:0000313" key="1">
    <source>
        <dbReference type="EMBL" id="CAI9937207.1"/>
    </source>
</evidence>
<evidence type="ECO:0000313" key="3">
    <source>
        <dbReference type="Proteomes" id="UP001642409"/>
    </source>
</evidence>
<gene>
    <name evidence="1" type="ORF">HINF_LOCUS24852</name>
    <name evidence="2" type="ORF">HINF_LOCUS27876</name>
</gene>
<dbReference type="AlphaFoldDB" id="A0AA86PEQ9"/>
<evidence type="ECO:0000313" key="2">
    <source>
        <dbReference type="EMBL" id="CAL6020855.1"/>
    </source>
</evidence>
<reference evidence="1" key="1">
    <citation type="submission" date="2023-06" db="EMBL/GenBank/DDBJ databases">
        <authorList>
            <person name="Kurt Z."/>
        </authorList>
    </citation>
    <scope>NUCLEOTIDE SEQUENCE</scope>
</reference>
<accession>A0AA86PEQ9</accession>
<name>A0AA86PEQ9_9EUKA</name>
<dbReference type="EMBL" id="CAXDID020000087">
    <property type="protein sequence ID" value="CAL6020855.1"/>
    <property type="molecule type" value="Genomic_DNA"/>
</dbReference>
<dbReference type="EMBL" id="CATOUU010000644">
    <property type="protein sequence ID" value="CAI9937207.1"/>
    <property type="molecule type" value="Genomic_DNA"/>
</dbReference>
<dbReference type="Proteomes" id="UP001642409">
    <property type="component" value="Unassembled WGS sequence"/>
</dbReference>
<proteinExistence type="predicted"/>
<keyword evidence="3" id="KW-1185">Reference proteome</keyword>
<reference evidence="2 3" key="2">
    <citation type="submission" date="2024-07" db="EMBL/GenBank/DDBJ databases">
        <authorList>
            <person name="Akdeniz Z."/>
        </authorList>
    </citation>
    <scope>NUCLEOTIDE SEQUENCE [LARGE SCALE GENOMIC DNA]</scope>
</reference>
<protein>
    <submittedName>
        <fullName evidence="2">Hypothetical_protein</fullName>
    </submittedName>
</protein>
<organism evidence="1">
    <name type="scientific">Hexamita inflata</name>
    <dbReference type="NCBI Taxonomy" id="28002"/>
    <lineage>
        <taxon>Eukaryota</taxon>
        <taxon>Metamonada</taxon>
        <taxon>Diplomonadida</taxon>
        <taxon>Hexamitidae</taxon>
        <taxon>Hexamitinae</taxon>
        <taxon>Hexamita</taxon>
    </lineage>
</organism>